<dbReference type="InterPro" id="IPR025875">
    <property type="entry name" value="Leu-rich_rpt_4"/>
</dbReference>
<dbReference type="SMART" id="SM00365">
    <property type="entry name" value="LRR_SD22"/>
    <property type="match status" value="4"/>
</dbReference>
<dbReference type="PANTHER" id="PTHR46652">
    <property type="entry name" value="LEUCINE-RICH REPEAT AND IQ DOMAIN-CONTAINING PROTEIN 1-RELATED"/>
    <property type="match status" value="1"/>
</dbReference>
<evidence type="ECO:0000313" key="4">
    <source>
        <dbReference type="EnsemblMetazoa" id="XP_020893496.1"/>
    </source>
</evidence>
<dbReference type="SUPFAM" id="SSF52058">
    <property type="entry name" value="L domain-like"/>
    <property type="match status" value="1"/>
</dbReference>
<dbReference type="GeneID" id="110232617"/>
<dbReference type="KEGG" id="epa:110232617"/>
<dbReference type="Pfam" id="PF12799">
    <property type="entry name" value="LRR_4"/>
    <property type="match status" value="1"/>
</dbReference>
<dbReference type="Gene3D" id="3.80.10.10">
    <property type="entry name" value="Ribonuclease Inhibitor"/>
    <property type="match status" value="2"/>
</dbReference>
<dbReference type="InterPro" id="IPR001611">
    <property type="entry name" value="Leu-rich_rpt"/>
</dbReference>
<feature type="region of interest" description="Disordered" evidence="3">
    <location>
        <begin position="359"/>
        <end position="378"/>
    </location>
</feature>
<dbReference type="InterPro" id="IPR050836">
    <property type="entry name" value="SDS22/Internalin_LRR"/>
</dbReference>
<evidence type="ECO:0000256" key="1">
    <source>
        <dbReference type="ARBA" id="ARBA00022614"/>
    </source>
</evidence>
<dbReference type="OMA" id="RRFLMNW"/>
<evidence type="ECO:0008006" key="6">
    <source>
        <dbReference type="Google" id="ProtNLM"/>
    </source>
</evidence>
<protein>
    <recommendedName>
        <fullName evidence="6">Protein phosphatase 1 regulatory subunit 42</fullName>
    </recommendedName>
</protein>
<evidence type="ECO:0000313" key="5">
    <source>
        <dbReference type="Proteomes" id="UP000887567"/>
    </source>
</evidence>
<dbReference type="RefSeq" id="XP_020893496.1">
    <property type="nucleotide sequence ID" value="XM_021037837.2"/>
</dbReference>
<dbReference type="PANTHER" id="PTHR46652:SF3">
    <property type="entry name" value="LEUCINE-RICH REPEAT-CONTAINING PROTEIN 9"/>
    <property type="match status" value="1"/>
</dbReference>
<name>A0A913WSN1_EXADI</name>
<feature type="compositionally biased region" description="Polar residues" evidence="3">
    <location>
        <begin position="261"/>
        <end position="271"/>
    </location>
</feature>
<dbReference type="OrthoDB" id="10262005at2759"/>
<keyword evidence="2" id="KW-0677">Repeat</keyword>
<evidence type="ECO:0000256" key="3">
    <source>
        <dbReference type="SAM" id="MobiDB-lite"/>
    </source>
</evidence>
<feature type="region of interest" description="Disordered" evidence="3">
    <location>
        <begin position="252"/>
        <end position="272"/>
    </location>
</feature>
<keyword evidence="5" id="KW-1185">Reference proteome</keyword>
<dbReference type="CDD" id="cd21340">
    <property type="entry name" value="PPP1R42"/>
    <property type="match status" value="1"/>
</dbReference>
<reference evidence="4" key="1">
    <citation type="submission" date="2022-11" db="UniProtKB">
        <authorList>
            <consortium name="EnsemblMetazoa"/>
        </authorList>
    </citation>
    <scope>IDENTIFICATION</scope>
</reference>
<dbReference type="PROSITE" id="PS51450">
    <property type="entry name" value="LRR"/>
    <property type="match status" value="4"/>
</dbReference>
<accession>A0A913WSN1</accession>
<organism evidence="4 5">
    <name type="scientific">Exaiptasia diaphana</name>
    <name type="common">Tropical sea anemone</name>
    <name type="synonym">Aiptasia pulchella</name>
    <dbReference type="NCBI Taxonomy" id="2652724"/>
    <lineage>
        <taxon>Eukaryota</taxon>
        <taxon>Metazoa</taxon>
        <taxon>Cnidaria</taxon>
        <taxon>Anthozoa</taxon>
        <taxon>Hexacorallia</taxon>
        <taxon>Actiniaria</taxon>
        <taxon>Aiptasiidae</taxon>
        <taxon>Exaiptasia</taxon>
    </lineage>
</organism>
<evidence type="ECO:0000256" key="2">
    <source>
        <dbReference type="ARBA" id="ARBA00022737"/>
    </source>
</evidence>
<proteinExistence type="predicted"/>
<dbReference type="InterPro" id="IPR032675">
    <property type="entry name" value="LRR_dom_sf"/>
</dbReference>
<dbReference type="EnsemblMetazoa" id="XM_021037837.2">
    <property type="protein sequence ID" value="XP_020893496.1"/>
    <property type="gene ID" value="LOC110232617"/>
</dbReference>
<dbReference type="AlphaFoldDB" id="A0A913WSN1"/>
<dbReference type="Proteomes" id="UP000887567">
    <property type="component" value="Unplaced"/>
</dbReference>
<keyword evidence="1" id="KW-0433">Leucine-rich repeat</keyword>
<sequence length="378" mass="42961">MGKITLEMLAKCPSHTKKKKDENLQHYLKRLTHLYFAEKGVDEIDNLSPCKNLSVLYLYDNQIARIQNLGFATNLTHLYLQNNKLARIEGLDHCKRLSKLYLGNNAITVIEGLEKLENLRELHMEKQRLPPGEKLLFEPRSLECLSRSLNVLNISENNIDSIDELKSLTRMTQFFVENNYLCDMKEMSRVLACWPSLLRLETSGNPFCTKKKFRDRIIVMSNSLVMLDGKEINDTAKRFLINWKATKDARRKQKKQLQFEHPSSNSLSTVPTLPALKGSSHSTFPGSGYLTDGVNSMVRLSAAVEPSPTGYFGNPKTMTALVQARAPHSTLLRQRVHHSNISQSRFPNIFAPPRTMANEPTWDTDSDIYSGAPVPLQT</sequence>